<keyword evidence="1" id="KW-0812">Transmembrane</keyword>
<dbReference type="RefSeq" id="WP_310792562.1">
    <property type="nucleotide sequence ID" value="NZ_CP134081.1"/>
</dbReference>
<feature type="transmembrane region" description="Helical" evidence="1">
    <location>
        <begin position="179"/>
        <end position="196"/>
    </location>
</feature>
<keyword evidence="1" id="KW-0472">Membrane</keyword>
<reference evidence="2" key="1">
    <citation type="submission" date="2023-09" db="EMBL/GenBank/DDBJ databases">
        <title>First report of Pseudomonas coleopterorum DJ13 causing leaf spot on Rhododendron pulchrum Sweet in China.</title>
        <authorList>
            <person name="Zhang Y."/>
        </authorList>
    </citation>
    <scope>NUCLEOTIDE SEQUENCE</scope>
    <source>
        <strain evidence="2">DJ13</strain>
    </source>
</reference>
<feature type="transmembrane region" description="Helical" evidence="1">
    <location>
        <begin position="148"/>
        <end position="167"/>
    </location>
</feature>
<dbReference type="GO" id="GO:0016020">
    <property type="term" value="C:membrane"/>
    <property type="evidence" value="ECO:0007669"/>
    <property type="project" value="InterPro"/>
</dbReference>
<dbReference type="AlphaFoldDB" id="A0AAJ6M212"/>
<evidence type="ECO:0000256" key="1">
    <source>
        <dbReference type="SAM" id="Phobius"/>
    </source>
</evidence>
<evidence type="ECO:0000313" key="2">
    <source>
        <dbReference type="EMBL" id="WNC10921.1"/>
    </source>
</evidence>
<dbReference type="PIRSF" id="PIRSF038991">
    <property type="entry name" value="Protein_AbrB"/>
    <property type="match status" value="1"/>
</dbReference>
<feature type="transmembrane region" description="Helical" evidence="1">
    <location>
        <begin position="60"/>
        <end position="78"/>
    </location>
</feature>
<sequence length="345" mass="37745">MVAKTWYSYAWTPLVALIGGAFATFVHWPLPWMIGALVAVVLVRCFTPWQIQATPGGRKFGQWIVGVGIGLHFNVYVMEQVLENLAPIVVGSLITTAVGGVAVWLMRAGGEQPATAYFSSMPGGSAEMVNLAQRNGGILHRVAAAQTLRVLIIVLTVPALFKFFVGTPEISPAYGSLDWSWLLILFPLGGFTGWWFQRLRKPNPWMFGPLLLSGTCSVIFDLHLRLPIGASEFGQLMIGSSLGCYFDRTFFKEAPVFLARSFIATCLMVLTAFLAAFGLGWTTAVDFRSLTLGMMPGGLAEMCLTAETLHLAVPVVTAMQTLRLLFVLFLAEPVFLMWVKRTTSP</sequence>
<feature type="transmembrane region" description="Helical" evidence="1">
    <location>
        <begin position="84"/>
        <end position="105"/>
    </location>
</feature>
<name>A0AAJ6M212_9PSED</name>
<feature type="transmembrane region" description="Helical" evidence="1">
    <location>
        <begin position="321"/>
        <end position="339"/>
    </location>
</feature>
<dbReference type="Pfam" id="PF05145">
    <property type="entry name" value="AbrB"/>
    <property type="match status" value="1"/>
</dbReference>
<dbReference type="InterPro" id="IPR007820">
    <property type="entry name" value="AbrB_fam"/>
</dbReference>
<keyword evidence="1" id="KW-1133">Transmembrane helix</keyword>
<feature type="transmembrane region" description="Helical" evidence="1">
    <location>
        <begin position="32"/>
        <end position="51"/>
    </location>
</feature>
<dbReference type="InterPro" id="IPR017516">
    <property type="entry name" value="AbrB_dup"/>
</dbReference>
<proteinExistence type="predicted"/>
<dbReference type="PANTHER" id="PTHR38457:SF1">
    <property type="entry name" value="REGULATOR ABRB-RELATED"/>
    <property type="match status" value="1"/>
</dbReference>
<dbReference type="Proteomes" id="UP001258207">
    <property type="component" value="Chromosome"/>
</dbReference>
<dbReference type="NCBIfam" id="TIGR03082">
    <property type="entry name" value="Gneg_AbrB_dup"/>
    <property type="match status" value="2"/>
</dbReference>
<gene>
    <name evidence="2" type="ORF">RI108_05735</name>
</gene>
<dbReference type="EMBL" id="CP134081">
    <property type="protein sequence ID" value="WNC10921.1"/>
    <property type="molecule type" value="Genomic_DNA"/>
</dbReference>
<accession>A0AAJ6M212</accession>
<protein>
    <submittedName>
        <fullName evidence="2">AbrB family transcriptional regulator</fullName>
    </submittedName>
</protein>
<feature type="transmembrane region" description="Helical" evidence="1">
    <location>
        <begin position="7"/>
        <end position="26"/>
    </location>
</feature>
<feature type="transmembrane region" description="Helical" evidence="1">
    <location>
        <begin position="258"/>
        <end position="281"/>
    </location>
</feature>
<dbReference type="GO" id="GO:0010468">
    <property type="term" value="P:regulation of gene expression"/>
    <property type="evidence" value="ECO:0007669"/>
    <property type="project" value="InterPro"/>
</dbReference>
<organism evidence="2 3">
    <name type="scientific">Pseudomonas coleopterorum</name>
    <dbReference type="NCBI Taxonomy" id="1605838"/>
    <lineage>
        <taxon>Bacteria</taxon>
        <taxon>Pseudomonadati</taxon>
        <taxon>Pseudomonadota</taxon>
        <taxon>Gammaproteobacteria</taxon>
        <taxon>Pseudomonadales</taxon>
        <taxon>Pseudomonadaceae</taxon>
        <taxon>Pseudomonas</taxon>
    </lineage>
</organism>
<evidence type="ECO:0000313" key="3">
    <source>
        <dbReference type="Proteomes" id="UP001258207"/>
    </source>
</evidence>
<dbReference type="PANTHER" id="PTHR38457">
    <property type="entry name" value="REGULATOR ABRB-RELATED"/>
    <property type="match status" value="1"/>
</dbReference>